<dbReference type="SUPFAM" id="SSF144083">
    <property type="entry name" value="Magnesium transport protein CorA, transmembrane region"/>
    <property type="match status" value="1"/>
</dbReference>
<feature type="transmembrane region" description="Helical" evidence="7">
    <location>
        <begin position="834"/>
        <end position="851"/>
    </location>
</feature>
<feature type="region of interest" description="Disordered" evidence="6">
    <location>
        <begin position="909"/>
        <end position="937"/>
    </location>
</feature>
<evidence type="ECO:0000313" key="8">
    <source>
        <dbReference type="EMBL" id="CZR66422.1"/>
    </source>
</evidence>
<evidence type="ECO:0000256" key="7">
    <source>
        <dbReference type="SAM" id="Phobius"/>
    </source>
</evidence>
<gene>
    <name evidence="8" type="ORF">PAC_16323</name>
</gene>
<reference evidence="8 9" key="1">
    <citation type="submission" date="2016-03" db="EMBL/GenBank/DDBJ databases">
        <authorList>
            <person name="Ploux O."/>
        </authorList>
    </citation>
    <scope>NUCLEOTIDE SEQUENCE [LARGE SCALE GENOMIC DNA]</scope>
    <source>
        <strain evidence="8 9">UAMH 11012</strain>
    </source>
</reference>
<dbReference type="PANTHER" id="PTHR47685">
    <property type="entry name" value="MAGNESIUM TRANSPORT PROTEIN CORA"/>
    <property type="match status" value="1"/>
</dbReference>
<evidence type="ECO:0000256" key="1">
    <source>
        <dbReference type="ARBA" id="ARBA00004141"/>
    </source>
</evidence>
<evidence type="ECO:0000313" key="9">
    <source>
        <dbReference type="Proteomes" id="UP000184330"/>
    </source>
</evidence>
<protein>
    <recommendedName>
        <fullName evidence="10">Ankyrin repeat protein</fullName>
    </recommendedName>
</protein>
<evidence type="ECO:0000256" key="4">
    <source>
        <dbReference type="ARBA" id="ARBA00023136"/>
    </source>
</evidence>
<accession>A0A1L7XN05</accession>
<dbReference type="GO" id="GO:0046873">
    <property type="term" value="F:metal ion transmembrane transporter activity"/>
    <property type="evidence" value="ECO:0007669"/>
    <property type="project" value="InterPro"/>
</dbReference>
<dbReference type="EMBL" id="FJOG01000037">
    <property type="protein sequence ID" value="CZR66422.1"/>
    <property type="molecule type" value="Genomic_DNA"/>
</dbReference>
<dbReference type="Gene3D" id="1.20.58.340">
    <property type="entry name" value="Magnesium transport protein CorA, transmembrane region"/>
    <property type="match status" value="1"/>
</dbReference>
<dbReference type="Proteomes" id="UP000184330">
    <property type="component" value="Unassembled WGS sequence"/>
</dbReference>
<feature type="compositionally biased region" description="Polar residues" evidence="6">
    <location>
        <begin position="693"/>
        <end position="709"/>
    </location>
</feature>
<comment type="subcellular location">
    <subcellularLocation>
        <location evidence="1">Membrane</location>
        <topology evidence="1">Multi-pass membrane protein</topology>
    </subcellularLocation>
</comment>
<dbReference type="InterPro" id="IPR050829">
    <property type="entry name" value="CorA_MIT"/>
</dbReference>
<name>A0A1L7XN05_9HELO</name>
<feature type="compositionally biased region" description="Basic and acidic residues" evidence="6">
    <location>
        <begin position="912"/>
        <end position="925"/>
    </location>
</feature>
<keyword evidence="4 7" id="KW-0472">Membrane</keyword>
<feature type="coiled-coil region" evidence="5">
    <location>
        <begin position="730"/>
        <end position="787"/>
    </location>
</feature>
<feature type="compositionally biased region" description="Basic and acidic residues" evidence="6">
    <location>
        <begin position="680"/>
        <end position="689"/>
    </location>
</feature>
<dbReference type="InterPro" id="IPR045863">
    <property type="entry name" value="CorA_TM1_TM2"/>
</dbReference>
<dbReference type="STRING" id="576137.A0A1L7XN05"/>
<dbReference type="AlphaFoldDB" id="A0A1L7XN05"/>
<proteinExistence type="predicted"/>
<evidence type="ECO:0000256" key="3">
    <source>
        <dbReference type="ARBA" id="ARBA00022989"/>
    </source>
</evidence>
<feature type="region of interest" description="Disordered" evidence="6">
    <location>
        <begin position="680"/>
        <end position="709"/>
    </location>
</feature>
<keyword evidence="9" id="KW-1185">Reference proteome</keyword>
<dbReference type="PANTHER" id="PTHR47685:SF1">
    <property type="entry name" value="MAGNESIUM TRANSPORT PROTEIN CORA"/>
    <property type="match status" value="1"/>
</dbReference>
<feature type="transmembrane region" description="Helical" evidence="7">
    <location>
        <begin position="792"/>
        <end position="813"/>
    </location>
</feature>
<evidence type="ECO:0000256" key="2">
    <source>
        <dbReference type="ARBA" id="ARBA00022692"/>
    </source>
</evidence>
<evidence type="ECO:0008006" key="10">
    <source>
        <dbReference type="Google" id="ProtNLM"/>
    </source>
</evidence>
<keyword evidence="5" id="KW-0175">Coiled coil</keyword>
<organism evidence="8 9">
    <name type="scientific">Phialocephala subalpina</name>
    <dbReference type="NCBI Taxonomy" id="576137"/>
    <lineage>
        <taxon>Eukaryota</taxon>
        <taxon>Fungi</taxon>
        <taxon>Dikarya</taxon>
        <taxon>Ascomycota</taxon>
        <taxon>Pezizomycotina</taxon>
        <taxon>Leotiomycetes</taxon>
        <taxon>Helotiales</taxon>
        <taxon>Mollisiaceae</taxon>
        <taxon>Phialocephala</taxon>
        <taxon>Phialocephala fortinii species complex</taxon>
    </lineage>
</organism>
<sequence length="937" mass="108954">MGDREWPHTCLSDDANHPIRHVTSHYFACLSVAQQSSFRPDPNQTIEELEEIQKAEEKIENRIKRLGRLPDVANLKKEINELRDLFLPSRVQNALGGNSAQRHEIIAHDFSTADGAVPHQSLPSSTTQVSPSHVGPNYEMKASMIFFDPRSPQDLEQQKMSVHDLTKTNLSNGGKNPLRENCPAHKFRYFHLPHNHMKWVMAIATLNREEIPEYHGIHQETRIDKMTTTEMIFRPQFWRGQQHGSHEDAVHARYMRPHCESICTHKSSIEKENQHNDNNLVLFMPYAHWEIDRQRARFSQVIQERTENELIEIGGAELEKKERRKWREDTKAGREPAATNTNTEELLDAFRSRLQKEKTELVPRIRKSNTFFDVVMAISDLARDKPGDDLISGKRVDKLESIRAYFEPEKLVLMEKIKSDRTLAISEELYHIWKGNVLLQIFLRAAAFFERIAWHDAEEMMKASLYESPPLHPRRTLDQAYYWTLKSTNVRDRDQTVYRATTPQKQYMHHPGCRLKADSLEEDEQKKDRCKHHTHCWKKRGCDQCKDDVRKRSSIVMVDQLWLWILDGNTIITAFPEDGQGISMMPLGFIKNNKQIIAYNHLWKCARNLAKDRKSQDAATIEALEKYILSINSEGELLKEIDDVKDELRMMMYFKERQQHVLEEFETHVKHILDQSLERLERKRQEQPKQVEVGSTSRPGNQENNCTYRQWSGKKESPWVITDESAKWSKANIEDRKKSLKGQMAELQGLHSSAEQTTAAIQHLLSLKQQQASLIQAREALEQSRETVRQGLSIMAFTIITVLFLPLSFRASIFGMNVTDFQNGLATLRHEMEIIFPTSLFITFVACILAFNKSTRASLYSITSYSYYWIITSTCLYSGWKSLHLDSQSMYRRIGKAIGRMKNEAIQRNLRKKEAAKPREADEIRRRRPNVPSPESA</sequence>
<keyword evidence="3 7" id="KW-1133">Transmembrane helix</keyword>
<dbReference type="OrthoDB" id="341259at2759"/>
<evidence type="ECO:0000256" key="5">
    <source>
        <dbReference type="SAM" id="Coils"/>
    </source>
</evidence>
<keyword evidence="2 7" id="KW-0812">Transmembrane</keyword>
<dbReference type="GO" id="GO:0016020">
    <property type="term" value="C:membrane"/>
    <property type="evidence" value="ECO:0007669"/>
    <property type="project" value="UniProtKB-SubCell"/>
</dbReference>
<feature type="transmembrane region" description="Helical" evidence="7">
    <location>
        <begin position="857"/>
        <end position="880"/>
    </location>
</feature>
<evidence type="ECO:0000256" key="6">
    <source>
        <dbReference type="SAM" id="MobiDB-lite"/>
    </source>
</evidence>